<gene>
    <name evidence="1" type="ORF">L6164_023510</name>
</gene>
<name>A0ACB9MJ20_BAUVA</name>
<comment type="caution">
    <text evidence="1">The sequence shown here is derived from an EMBL/GenBank/DDBJ whole genome shotgun (WGS) entry which is preliminary data.</text>
</comment>
<dbReference type="Proteomes" id="UP000828941">
    <property type="component" value="Chromosome 9"/>
</dbReference>
<accession>A0ACB9MJ20</accession>
<proteinExistence type="predicted"/>
<evidence type="ECO:0000313" key="2">
    <source>
        <dbReference type="Proteomes" id="UP000828941"/>
    </source>
</evidence>
<evidence type="ECO:0000313" key="1">
    <source>
        <dbReference type="EMBL" id="KAI4323939.1"/>
    </source>
</evidence>
<keyword evidence="2" id="KW-1185">Reference proteome</keyword>
<sequence length="120" mass="13337">MKPIACVSIFFVSICFICLAMVSTTEPVKLVNVGVILDIADEWIGKLCLSCIQMAHSDFYATHGYYNTRLVLNLRDSKSDLIIAASAGNKCKRPKDMLHDVQRDLSKFSTTTGHHTVEIT</sequence>
<organism evidence="1 2">
    <name type="scientific">Bauhinia variegata</name>
    <name type="common">Purple orchid tree</name>
    <name type="synonym">Phanera variegata</name>
    <dbReference type="NCBI Taxonomy" id="167791"/>
    <lineage>
        <taxon>Eukaryota</taxon>
        <taxon>Viridiplantae</taxon>
        <taxon>Streptophyta</taxon>
        <taxon>Embryophyta</taxon>
        <taxon>Tracheophyta</taxon>
        <taxon>Spermatophyta</taxon>
        <taxon>Magnoliopsida</taxon>
        <taxon>eudicotyledons</taxon>
        <taxon>Gunneridae</taxon>
        <taxon>Pentapetalae</taxon>
        <taxon>rosids</taxon>
        <taxon>fabids</taxon>
        <taxon>Fabales</taxon>
        <taxon>Fabaceae</taxon>
        <taxon>Cercidoideae</taxon>
        <taxon>Cercideae</taxon>
        <taxon>Bauhiniinae</taxon>
        <taxon>Bauhinia</taxon>
    </lineage>
</organism>
<reference evidence="1 2" key="1">
    <citation type="journal article" date="2022" name="DNA Res.">
        <title>Chromosomal-level genome assembly of the orchid tree Bauhinia variegata (Leguminosae; Cercidoideae) supports the allotetraploid origin hypothesis of Bauhinia.</title>
        <authorList>
            <person name="Zhong Y."/>
            <person name="Chen Y."/>
            <person name="Zheng D."/>
            <person name="Pang J."/>
            <person name="Liu Y."/>
            <person name="Luo S."/>
            <person name="Meng S."/>
            <person name="Qian L."/>
            <person name="Wei D."/>
            <person name="Dai S."/>
            <person name="Zhou R."/>
        </authorList>
    </citation>
    <scope>NUCLEOTIDE SEQUENCE [LARGE SCALE GENOMIC DNA]</scope>
    <source>
        <strain evidence="1">BV-YZ2020</strain>
    </source>
</reference>
<protein>
    <submittedName>
        <fullName evidence="1">Uncharacterized protein</fullName>
    </submittedName>
</protein>
<dbReference type="EMBL" id="CM039434">
    <property type="protein sequence ID" value="KAI4323939.1"/>
    <property type="molecule type" value="Genomic_DNA"/>
</dbReference>